<comment type="caution">
    <text evidence="3">The sequence shown here is derived from an EMBL/GenBank/DDBJ whole genome shotgun (WGS) entry which is preliminary data.</text>
</comment>
<sequence length="92" mass="8723">MRLLASSAVLGAVSLAMGACSPAAEEPAVAPPQEEIQSSTAPSVGGAAALPTDGGVTPAPEAIEDATAADVAAAVSPERAAELSGGQQTPAN</sequence>
<dbReference type="Proteomes" id="UP000545037">
    <property type="component" value="Unassembled WGS sequence"/>
</dbReference>
<protein>
    <submittedName>
        <fullName evidence="3">Uncharacterized protein</fullName>
    </submittedName>
</protein>
<evidence type="ECO:0000313" key="3">
    <source>
        <dbReference type="EMBL" id="MBB5746941.1"/>
    </source>
</evidence>
<evidence type="ECO:0000313" key="4">
    <source>
        <dbReference type="Proteomes" id="UP000545037"/>
    </source>
</evidence>
<feature type="signal peptide" evidence="2">
    <location>
        <begin position="1"/>
        <end position="18"/>
    </location>
</feature>
<organism evidence="3 4">
    <name type="scientific">Brevundimonas variabilis</name>
    <dbReference type="NCBI Taxonomy" id="74312"/>
    <lineage>
        <taxon>Bacteria</taxon>
        <taxon>Pseudomonadati</taxon>
        <taxon>Pseudomonadota</taxon>
        <taxon>Alphaproteobacteria</taxon>
        <taxon>Caulobacterales</taxon>
        <taxon>Caulobacteraceae</taxon>
        <taxon>Brevundimonas</taxon>
    </lineage>
</organism>
<proteinExistence type="predicted"/>
<keyword evidence="4" id="KW-1185">Reference proteome</keyword>
<feature type="region of interest" description="Disordered" evidence="1">
    <location>
        <begin position="22"/>
        <end position="92"/>
    </location>
</feature>
<feature type="compositionally biased region" description="Low complexity" evidence="1">
    <location>
        <begin position="22"/>
        <end position="35"/>
    </location>
</feature>
<dbReference type="RefSeq" id="WP_183213901.1">
    <property type="nucleotide sequence ID" value="NZ_JACHOR010000004.1"/>
</dbReference>
<feature type="compositionally biased region" description="Low complexity" evidence="1">
    <location>
        <begin position="65"/>
        <end position="78"/>
    </location>
</feature>
<dbReference type="PROSITE" id="PS51257">
    <property type="entry name" value="PROKAR_LIPOPROTEIN"/>
    <property type="match status" value="1"/>
</dbReference>
<reference evidence="3 4" key="1">
    <citation type="submission" date="2020-08" db="EMBL/GenBank/DDBJ databases">
        <title>Genomic Encyclopedia of Type Strains, Phase IV (KMG-IV): sequencing the most valuable type-strain genomes for metagenomic binning, comparative biology and taxonomic classification.</title>
        <authorList>
            <person name="Goeker M."/>
        </authorList>
    </citation>
    <scope>NUCLEOTIDE SEQUENCE [LARGE SCALE GENOMIC DNA]</scope>
    <source>
        <strain evidence="3 4">DSM 4737</strain>
    </source>
</reference>
<evidence type="ECO:0000256" key="1">
    <source>
        <dbReference type="SAM" id="MobiDB-lite"/>
    </source>
</evidence>
<keyword evidence="2" id="KW-0732">Signal</keyword>
<dbReference type="EMBL" id="JACHOR010000004">
    <property type="protein sequence ID" value="MBB5746941.1"/>
    <property type="molecule type" value="Genomic_DNA"/>
</dbReference>
<gene>
    <name evidence="3" type="ORF">GGR13_002548</name>
</gene>
<dbReference type="AlphaFoldDB" id="A0A7W9CJZ3"/>
<feature type="chain" id="PRO_5031094470" evidence="2">
    <location>
        <begin position="19"/>
        <end position="92"/>
    </location>
</feature>
<accession>A0A7W9CJZ3</accession>
<name>A0A7W9CJZ3_9CAUL</name>
<evidence type="ECO:0000256" key="2">
    <source>
        <dbReference type="SAM" id="SignalP"/>
    </source>
</evidence>